<dbReference type="PROSITE" id="PS50052">
    <property type="entry name" value="GUANYLATE_KINASE_2"/>
    <property type="match status" value="1"/>
</dbReference>
<dbReference type="SUPFAM" id="SSF52540">
    <property type="entry name" value="P-loop containing nucleoside triphosphate hydrolases"/>
    <property type="match status" value="1"/>
</dbReference>
<keyword evidence="4 9" id="KW-0808">Transferase</keyword>
<evidence type="ECO:0000256" key="1">
    <source>
        <dbReference type="ARBA" id="ARBA00005790"/>
    </source>
</evidence>
<protein>
    <recommendedName>
        <fullName evidence="3 9">Guanylate kinase</fullName>
        <ecNumber evidence="2 9">2.7.4.8</ecNumber>
    </recommendedName>
    <alternativeName>
        <fullName evidence="8 9">GMP kinase</fullName>
    </alternativeName>
</protein>
<dbReference type="InterPro" id="IPR008145">
    <property type="entry name" value="GK/Ca_channel_bsu"/>
</dbReference>
<evidence type="ECO:0000313" key="11">
    <source>
        <dbReference type="EMBL" id="CAA0082736.1"/>
    </source>
</evidence>
<dbReference type="GO" id="GO:0004385">
    <property type="term" value="F:GMP kinase activity"/>
    <property type="evidence" value="ECO:0007669"/>
    <property type="project" value="UniProtKB-UniRule"/>
</dbReference>
<keyword evidence="6 9" id="KW-0418">Kinase</keyword>
<evidence type="ECO:0000256" key="7">
    <source>
        <dbReference type="ARBA" id="ARBA00022840"/>
    </source>
</evidence>
<dbReference type="EC" id="2.7.4.8" evidence="2 9"/>
<dbReference type="GO" id="GO:0005829">
    <property type="term" value="C:cytosol"/>
    <property type="evidence" value="ECO:0007669"/>
    <property type="project" value="TreeGrafter"/>
</dbReference>
<gene>
    <name evidence="9 11" type="primary">gmk</name>
    <name evidence="11" type="ORF">DPBNPPHM_00496</name>
</gene>
<evidence type="ECO:0000256" key="9">
    <source>
        <dbReference type="HAMAP-Rule" id="MF_00328"/>
    </source>
</evidence>
<evidence type="ECO:0000256" key="8">
    <source>
        <dbReference type="ARBA" id="ARBA00030128"/>
    </source>
</evidence>
<evidence type="ECO:0000313" key="12">
    <source>
        <dbReference type="Proteomes" id="UP000434580"/>
    </source>
</evidence>
<dbReference type="InterPro" id="IPR008144">
    <property type="entry name" value="Guanylate_kin-like_dom"/>
</dbReference>
<dbReference type="InterPro" id="IPR020590">
    <property type="entry name" value="Guanylate_kinase_CS"/>
</dbReference>
<dbReference type="InterPro" id="IPR017665">
    <property type="entry name" value="Guanylate_kinase"/>
</dbReference>
<comment type="subcellular location">
    <subcellularLocation>
        <location evidence="9">Cytoplasm</location>
    </subcellularLocation>
</comment>
<sequence>MTTSAKASLFVISAPSGAGKTSLVTALLERMRDIQVSVSHTTREARPGEVDGVNYHFVDKDQFVDMLGNNAFLEHAEVFGNYYGTSQQWVEATLAAGTDVILEIDWQGAQQVRKLMPCCSVFILPPSVEALHQRLTGRGQDGEAVIAKRMAEAQDEISHYPEADYLVINDDFDIALDELTAIIAGQRCRIELQQQKSADLLKALLAGE</sequence>
<evidence type="ECO:0000256" key="3">
    <source>
        <dbReference type="ARBA" id="ARBA00016296"/>
    </source>
</evidence>
<dbReference type="NCBIfam" id="TIGR03263">
    <property type="entry name" value="guanyl_kin"/>
    <property type="match status" value="1"/>
</dbReference>
<comment type="similarity">
    <text evidence="1 9">Belongs to the guanylate kinase family.</text>
</comment>
<evidence type="ECO:0000256" key="2">
    <source>
        <dbReference type="ARBA" id="ARBA00012961"/>
    </source>
</evidence>
<feature type="domain" description="Guanylate kinase-like" evidence="10">
    <location>
        <begin position="7"/>
        <end position="184"/>
    </location>
</feature>
<dbReference type="CDD" id="cd00071">
    <property type="entry name" value="GMPK"/>
    <property type="match status" value="1"/>
</dbReference>
<dbReference type="InterPro" id="IPR027417">
    <property type="entry name" value="P-loop_NTPase"/>
</dbReference>
<name>A0A5S9MY11_9GAMM</name>
<evidence type="ECO:0000256" key="4">
    <source>
        <dbReference type="ARBA" id="ARBA00022679"/>
    </source>
</evidence>
<dbReference type="Gene3D" id="3.30.63.10">
    <property type="entry name" value="Guanylate Kinase phosphate binding domain"/>
    <property type="match status" value="1"/>
</dbReference>
<reference evidence="11 12" key="1">
    <citation type="submission" date="2019-11" db="EMBL/GenBank/DDBJ databases">
        <authorList>
            <person name="Holert J."/>
        </authorList>
    </citation>
    <scope>NUCLEOTIDE SEQUENCE [LARGE SCALE GENOMIC DNA]</scope>
    <source>
        <strain evidence="11">BC5_2</strain>
    </source>
</reference>
<evidence type="ECO:0000256" key="6">
    <source>
        <dbReference type="ARBA" id="ARBA00022777"/>
    </source>
</evidence>
<organism evidence="11 12">
    <name type="scientific">BD1-7 clade bacterium</name>
    <dbReference type="NCBI Taxonomy" id="2029982"/>
    <lineage>
        <taxon>Bacteria</taxon>
        <taxon>Pseudomonadati</taxon>
        <taxon>Pseudomonadota</taxon>
        <taxon>Gammaproteobacteria</taxon>
        <taxon>Cellvibrionales</taxon>
        <taxon>Spongiibacteraceae</taxon>
        <taxon>BD1-7 clade</taxon>
    </lineage>
</organism>
<dbReference type="PANTHER" id="PTHR23117">
    <property type="entry name" value="GUANYLATE KINASE-RELATED"/>
    <property type="match status" value="1"/>
</dbReference>
<dbReference type="Gene3D" id="3.40.50.300">
    <property type="entry name" value="P-loop containing nucleotide triphosphate hydrolases"/>
    <property type="match status" value="1"/>
</dbReference>
<keyword evidence="7 9" id="KW-0067">ATP-binding</keyword>
<dbReference type="AlphaFoldDB" id="A0A5S9MY11"/>
<keyword evidence="9" id="KW-0963">Cytoplasm</keyword>
<comment type="catalytic activity">
    <reaction evidence="9">
        <text>GMP + ATP = GDP + ADP</text>
        <dbReference type="Rhea" id="RHEA:20780"/>
        <dbReference type="ChEBI" id="CHEBI:30616"/>
        <dbReference type="ChEBI" id="CHEBI:58115"/>
        <dbReference type="ChEBI" id="CHEBI:58189"/>
        <dbReference type="ChEBI" id="CHEBI:456216"/>
        <dbReference type="EC" id="2.7.4.8"/>
    </reaction>
</comment>
<proteinExistence type="inferred from homology"/>
<evidence type="ECO:0000259" key="10">
    <source>
        <dbReference type="PROSITE" id="PS50052"/>
    </source>
</evidence>
<dbReference type="Proteomes" id="UP000434580">
    <property type="component" value="Unassembled WGS sequence"/>
</dbReference>
<dbReference type="FunFam" id="3.30.63.10:FF:000002">
    <property type="entry name" value="Guanylate kinase 1"/>
    <property type="match status" value="1"/>
</dbReference>
<feature type="binding site" evidence="9">
    <location>
        <begin position="14"/>
        <end position="21"/>
    </location>
    <ligand>
        <name>ATP</name>
        <dbReference type="ChEBI" id="CHEBI:30616"/>
    </ligand>
</feature>
<dbReference type="GO" id="GO:0005524">
    <property type="term" value="F:ATP binding"/>
    <property type="evidence" value="ECO:0007669"/>
    <property type="project" value="UniProtKB-UniRule"/>
</dbReference>
<comment type="function">
    <text evidence="9">Essential for recycling GMP and indirectly, cGMP.</text>
</comment>
<dbReference type="Pfam" id="PF00625">
    <property type="entry name" value="Guanylate_kin"/>
    <property type="match status" value="1"/>
</dbReference>
<dbReference type="EMBL" id="CACSII010000001">
    <property type="protein sequence ID" value="CAA0082736.1"/>
    <property type="molecule type" value="Genomic_DNA"/>
</dbReference>
<dbReference type="HAMAP" id="MF_00328">
    <property type="entry name" value="Guanylate_kinase"/>
    <property type="match status" value="1"/>
</dbReference>
<dbReference type="PROSITE" id="PS00856">
    <property type="entry name" value="GUANYLATE_KINASE_1"/>
    <property type="match status" value="1"/>
</dbReference>
<accession>A0A5S9MY11</accession>
<keyword evidence="5 9" id="KW-0547">Nucleotide-binding</keyword>
<dbReference type="PANTHER" id="PTHR23117:SF13">
    <property type="entry name" value="GUANYLATE KINASE"/>
    <property type="match status" value="1"/>
</dbReference>
<evidence type="ECO:0000256" key="5">
    <source>
        <dbReference type="ARBA" id="ARBA00022741"/>
    </source>
</evidence>
<dbReference type="SMART" id="SM00072">
    <property type="entry name" value="GuKc"/>
    <property type="match status" value="1"/>
</dbReference>
<dbReference type="OrthoDB" id="9808150at2"/>